<evidence type="ECO:0000313" key="2">
    <source>
        <dbReference type="EMBL" id="PXY86605.1"/>
    </source>
</evidence>
<evidence type="ECO:0000313" key="3">
    <source>
        <dbReference type="Proteomes" id="UP000248128"/>
    </source>
</evidence>
<gene>
    <name evidence="2" type="ORF">DKK74_07190</name>
</gene>
<feature type="compositionally biased region" description="Acidic residues" evidence="1">
    <location>
        <begin position="1"/>
        <end position="14"/>
    </location>
</feature>
<dbReference type="Proteomes" id="UP000248128">
    <property type="component" value="Unassembled WGS sequence"/>
</dbReference>
<comment type="caution">
    <text evidence="2">The sequence shown here is derived from an EMBL/GenBank/DDBJ whole genome shotgun (WGS) entry which is preliminary data.</text>
</comment>
<sequence>MPDAEPPDEGEGEEWGFGQAEGAEDYKGGEEEEDHDQGAGQGPEMFGFTATQEAVGSDGAAEGCEDHLQPR</sequence>
<evidence type="ECO:0000256" key="1">
    <source>
        <dbReference type="SAM" id="MobiDB-lite"/>
    </source>
</evidence>
<organism evidence="2 3">
    <name type="scientific">Bifidobacterium asteroides</name>
    <dbReference type="NCBI Taxonomy" id="1684"/>
    <lineage>
        <taxon>Bacteria</taxon>
        <taxon>Bacillati</taxon>
        <taxon>Actinomycetota</taxon>
        <taxon>Actinomycetes</taxon>
        <taxon>Bifidobacteriales</taxon>
        <taxon>Bifidobacteriaceae</taxon>
        <taxon>Bifidobacterium</taxon>
    </lineage>
</organism>
<feature type="region of interest" description="Disordered" evidence="1">
    <location>
        <begin position="1"/>
        <end position="71"/>
    </location>
</feature>
<accession>A0A318N0S0</accession>
<name>A0A318N0S0_9BIFI</name>
<dbReference type="AlphaFoldDB" id="A0A318N0S0"/>
<proteinExistence type="predicted"/>
<protein>
    <submittedName>
        <fullName evidence="2">Uncharacterized protein</fullName>
    </submittedName>
</protein>
<reference evidence="2 3" key="1">
    <citation type="submission" date="2018-05" db="EMBL/GenBank/DDBJ databases">
        <title>Reference genomes for bee gut microbiota database.</title>
        <authorList>
            <person name="Ellegaard K.M."/>
        </authorList>
    </citation>
    <scope>NUCLEOTIDE SEQUENCE [LARGE SCALE GENOMIC DNA]</scope>
    <source>
        <strain evidence="2 3">ESL0199</strain>
    </source>
</reference>
<dbReference type="EMBL" id="QGLK01000005">
    <property type="protein sequence ID" value="PXY86605.1"/>
    <property type="molecule type" value="Genomic_DNA"/>
</dbReference>